<dbReference type="EMBL" id="JBFOLK010000004">
    <property type="protein sequence ID" value="KAL2517023.1"/>
    <property type="molecule type" value="Genomic_DNA"/>
</dbReference>
<feature type="domain" description="DUF632" evidence="1">
    <location>
        <begin position="87"/>
        <end position="138"/>
    </location>
</feature>
<dbReference type="AlphaFoldDB" id="A0ABD1TWW0"/>
<organism evidence="2 3">
    <name type="scientific">Abeliophyllum distichum</name>
    <dbReference type="NCBI Taxonomy" id="126358"/>
    <lineage>
        <taxon>Eukaryota</taxon>
        <taxon>Viridiplantae</taxon>
        <taxon>Streptophyta</taxon>
        <taxon>Embryophyta</taxon>
        <taxon>Tracheophyta</taxon>
        <taxon>Spermatophyta</taxon>
        <taxon>Magnoliopsida</taxon>
        <taxon>eudicotyledons</taxon>
        <taxon>Gunneridae</taxon>
        <taxon>Pentapetalae</taxon>
        <taxon>asterids</taxon>
        <taxon>lamiids</taxon>
        <taxon>Lamiales</taxon>
        <taxon>Oleaceae</taxon>
        <taxon>Forsythieae</taxon>
        <taxon>Abeliophyllum</taxon>
    </lineage>
</organism>
<sequence>MKEGTTWRMGMVILTTWEEMWSLEPVRSKQDLRGLRILTIWKEIRGNLGVQDTRKNQFMHWNTAPPEMSRWISDGNVEGNNNGVDFLKILNQIDDHFLKASVNAQEVSKMLEAKQMHYHLSEFLVSFPTSQNSMAVAQVEVMMVSLPAQSHLNQLLHLSRLVSTLTTSMSNLLAPPPTTHSSIAGPTCLCTNHKSKSLPNNYFAGVNATHHYTPIISISSKYS</sequence>
<evidence type="ECO:0000259" key="1">
    <source>
        <dbReference type="Pfam" id="PF04782"/>
    </source>
</evidence>
<dbReference type="InterPro" id="IPR006867">
    <property type="entry name" value="DUF632"/>
</dbReference>
<comment type="caution">
    <text evidence="2">The sequence shown here is derived from an EMBL/GenBank/DDBJ whole genome shotgun (WGS) entry which is preliminary data.</text>
</comment>
<name>A0ABD1TWW0_9LAMI</name>
<accession>A0ABD1TWW0</accession>
<keyword evidence="3" id="KW-1185">Reference proteome</keyword>
<protein>
    <recommendedName>
        <fullName evidence="1">DUF632 domain-containing protein</fullName>
    </recommendedName>
</protein>
<reference evidence="3" key="1">
    <citation type="submission" date="2024-07" db="EMBL/GenBank/DDBJ databases">
        <title>Two chromosome-level genome assemblies of Korean endemic species Abeliophyllum distichum and Forsythia ovata (Oleaceae).</title>
        <authorList>
            <person name="Jang H."/>
        </authorList>
    </citation>
    <scope>NUCLEOTIDE SEQUENCE [LARGE SCALE GENOMIC DNA]</scope>
</reference>
<evidence type="ECO:0000313" key="3">
    <source>
        <dbReference type="Proteomes" id="UP001604336"/>
    </source>
</evidence>
<evidence type="ECO:0000313" key="2">
    <source>
        <dbReference type="EMBL" id="KAL2517023.1"/>
    </source>
</evidence>
<dbReference type="Proteomes" id="UP001604336">
    <property type="component" value="Unassembled WGS sequence"/>
</dbReference>
<proteinExistence type="predicted"/>
<gene>
    <name evidence="2" type="ORF">Adt_13270</name>
</gene>
<dbReference type="Pfam" id="PF04782">
    <property type="entry name" value="DUF632"/>
    <property type="match status" value="1"/>
</dbReference>